<dbReference type="EMBL" id="DXHP01000139">
    <property type="protein sequence ID" value="HIW06940.1"/>
    <property type="molecule type" value="Genomic_DNA"/>
</dbReference>
<dbReference type="CDD" id="cd20311">
    <property type="entry name" value="cupin_Yhhw_C"/>
    <property type="match status" value="1"/>
</dbReference>
<evidence type="ECO:0000259" key="5">
    <source>
        <dbReference type="Pfam" id="PF17954"/>
    </source>
</evidence>
<dbReference type="Gene3D" id="2.60.120.10">
    <property type="entry name" value="Jelly Rolls"/>
    <property type="match status" value="2"/>
</dbReference>
<dbReference type="InterPro" id="IPR003829">
    <property type="entry name" value="Pirin_N_dom"/>
</dbReference>
<dbReference type="PANTHER" id="PTHR43212">
    <property type="entry name" value="QUERCETIN 2,3-DIOXYGENASE"/>
    <property type="match status" value="1"/>
</dbReference>
<proteinExistence type="inferred from homology"/>
<organism evidence="6 7">
    <name type="scientific">Candidatus Ignatzschineria merdigallinarum</name>
    <dbReference type="NCBI Taxonomy" id="2838621"/>
    <lineage>
        <taxon>Bacteria</taxon>
        <taxon>Pseudomonadati</taxon>
        <taxon>Pseudomonadota</taxon>
        <taxon>Gammaproteobacteria</taxon>
        <taxon>Cardiobacteriales</taxon>
        <taxon>Ignatzschineriaceae</taxon>
        <taxon>Ignatzschineria</taxon>
    </lineage>
</organism>
<comment type="similarity">
    <text evidence="1 3">Belongs to the pirin family.</text>
</comment>
<protein>
    <submittedName>
        <fullName evidence="6">Pirin family protein</fullName>
    </submittedName>
</protein>
<name>A0A9D1Q539_9GAMM</name>
<gene>
    <name evidence="6" type="ORF">H9889_06405</name>
</gene>
<feature type="binding site" evidence="2">
    <location>
        <position position="57"/>
    </location>
    <ligand>
        <name>Fe cation</name>
        <dbReference type="ChEBI" id="CHEBI:24875"/>
    </ligand>
</feature>
<evidence type="ECO:0000313" key="6">
    <source>
        <dbReference type="EMBL" id="HIW06940.1"/>
    </source>
</evidence>
<feature type="binding site" evidence="2">
    <location>
        <position position="101"/>
    </location>
    <ligand>
        <name>Fe cation</name>
        <dbReference type="ChEBI" id="CHEBI:24875"/>
    </ligand>
</feature>
<feature type="binding site" evidence="2">
    <location>
        <position position="59"/>
    </location>
    <ligand>
        <name>Fe cation</name>
        <dbReference type="ChEBI" id="CHEBI:24875"/>
    </ligand>
</feature>
<evidence type="ECO:0000256" key="2">
    <source>
        <dbReference type="PIRSR" id="PIRSR006232-1"/>
    </source>
</evidence>
<dbReference type="InterPro" id="IPR014710">
    <property type="entry name" value="RmlC-like_jellyroll"/>
</dbReference>
<feature type="domain" description="Pirin N-terminal" evidence="4">
    <location>
        <begin position="8"/>
        <end position="119"/>
    </location>
</feature>
<dbReference type="CDD" id="cd02910">
    <property type="entry name" value="cupin_Yhhw_N"/>
    <property type="match status" value="1"/>
</dbReference>
<dbReference type="InterPro" id="IPR041602">
    <property type="entry name" value="Quercetinase_C"/>
</dbReference>
<evidence type="ECO:0000259" key="4">
    <source>
        <dbReference type="Pfam" id="PF02678"/>
    </source>
</evidence>
<dbReference type="SUPFAM" id="SSF51182">
    <property type="entry name" value="RmlC-like cupins"/>
    <property type="match status" value="1"/>
</dbReference>
<feature type="domain" description="Quercetin 2,3-dioxygenase C-terminal cupin" evidence="5">
    <location>
        <begin position="147"/>
        <end position="231"/>
    </location>
</feature>
<comment type="caution">
    <text evidence="6">The sequence shown here is derived from an EMBL/GenBank/DDBJ whole genome shotgun (WGS) entry which is preliminary data.</text>
</comment>
<dbReference type="GO" id="GO:0046872">
    <property type="term" value="F:metal ion binding"/>
    <property type="evidence" value="ECO:0007669"/>
    <property type="project" value="UniProtKB-KW"/>
</dbReference>
<evidence type="ECO:0000256" key="1">
    <source>
        <dbReference type="ARBA" id="ARBA00008416"/>
    </source>
</evidence>
<reference evidence="6" key="2">
    <citation type="submission" date="2021-04" db="EMBL/GenBank/DDBJ databases">
        <authorList>
            <person name="Gilroy R."/>
        </authorList>
    </citation>
    <scope>NUCLEOTIDE SEQUENCE</scope>
    <source>
        <strain evidence="6">CHK160-9182</strain>
    </source>
</reference>
<reference evidence="6" key="1">
    <citation type="journal article" date="2021" name="PeerJ">
        <title>Extensive microbial diversity within the chicken gut microbiome revealed by metagenomics and culture.</title>
        <authorList>
            <person name="Gilroy R."/>
            <person name="Ravi A."/>
            <person name="Getino M."/>
            <person name="Pursley I."/>
            <person name="Horton D.L."/>
            <person name="Alikhan N.F."/>
            <person name="Baker D."/>
            <person name="Gharbi K."/>
            <person name="Hall N."/>
            <person name="Watson M."/>
            <person name="Adriaenssens E.M."/>
            <person name="Foster-Nyarko E."/>
            <person name="Jarju S."/>
            <person name="Secka A."/>
            <person name="Antonio M."/>
            <person name="Oren A."/>
            <person name="Chaudhuri R.R."/>
            <person name="La Ragione R."/>
            <person name="Hildebrand F."/>
            <person name="Pallen M.J."/>
        </authorList>
    </citation>
    <scope>NUCLEOTIDE SEQUENCE</scope>
    <source>
        <strain evidence="6">CHK160-9182</strain>
    </source>
</reference>
<feature type="binding site" evidence="2">
    <location>
        <position position="103"/>
    </location>
    <ligand>
        <name>Fe cation</name>
        <dbReference type="ChEBI" id="CHEBI:24875"/>
    </ligand>
</feature>
<evidence type="ECO:0000313" key="7">
    <source>
        <dbReference type="Proteomes" id="UP000823934"/>
    </source>
</evidence>
<sequence length="240" mass="27067">MIDIRKANDRGHADHGWLNSWHTFSFSNYFDPKQLGFSDLLVINDDTVAPGRGFSAHPHDNMEIFSYVLDGKLSHQDSMGNGSTIKPGDIQLMSAGTGVVHSEMNGSNDVPVHFLQIWIMPNIQQPKPNYQQIYIADEEKRGKLRTIISPDGIHGSLQIRQDTTIYAGLFDGDESTIFKADPHRYYYLHVAKGRIDLNEQSLNAGDGVKIRQESQLHLTNGQQAEVLLFDLRPNELPERI</sequence>
<dbReference type="Pfam" id="PF02678">
    <property type="entry name" value="Pirin"/>
    <property type="match status" value="1"/>
</dbReference>
<keyword evidence="2" id="KW-0479">Metal-binding</keyword>
<dbReference type="AlphaFoldDB" id="A0A9D1Q539"/>
<dbReference type="PANTHER" id="PTHR43212:SF3">
    <property type="entry name" value="QUERCETIN 2,3-DIOXYGENASE"/>
    <property type="match status" value="1"/>
</dbReference>
<dbReference type="Pfam" id="PF17954">
    <property type="entry name" value="Pirin_C_2"/>
    <property type="match status" value="1"/>
</dbReference>
<dbReference type="InterPro" id="IPR012093">
    <property type="entry name" value="Pirin"/>
</dbReference>
<keyword evidence="2" id="KW-0408">Iron</keyword>
<dbReference type="InterPro" id="IPR011051">
    <property type="entry name" value="RmlC_Cupin_sf"/>
</dbReference>
<dbReference type="PIRSF" id="PIRSF006232">
    <property type="entry name" value="Pirin"/>
    <property type="match status" value="1"/>
</dbReference>
<accession>A0A9D1Q539</accession>
<evidence type="ECO:0000256" key="3">
    <source>
        <dbReference type="RuleBase" id="RU003457"/>
    </source>
</evidence>
<dbReference type="Proteomes" id="UP000823934">
    <property type="component" value="Unassembled WGS sequence"/>
</dbReference>
<comment type="cofactor">
    <cofactor evidence="2">
        <name>Fe cation</name>
        <dbReference type="ChEBI" id="CHEBI:24875"/>
    </cofactor>
    <text evidence="2">Binds 1 Fe cation per subunit.</text>
</comment>